<dbReference type="AlphaFoldDB" id="A0AAD5XQ30"/>
<dbReference type="Gene3D" id="3.10.590.10">
    <property type="entry name" value="ph1033 like domains"/>
    <property type="match status" value="1"/>
</dbReference>
<dbReference type="Pfam" id="PF04146">
    <property type="entry name" value="YTH"/>
    <property type="match status" value="1"/>
</dbReference>
<dbReference type="GO" id="GO:1990247">
    <property type="term" value="F:N6-methyladenosine-containing RNA reader activity"/>
    <property type="evidence" value="ECO:0007669"/>
    <property type="project" value="TreeGrafter"/>
</dbReference>
<name>A0AAD5XQ30_9FUNG</name>
<dbReference type="GO" id="GO:0000381">
    <property type="term" value="P:regulation of alternative mRNA splicing, via spliceosome"/>
    <property type="evidence" value="ECO:0007669"/>
    <property type="project" value="TreeGrafter"/>
</dbReference>
<accession>A0AAD5XQ30</accession>
<dbReference type="CDD" id="cd21134">
    <property type="entry name" value="YTH"/>
    <property type="match status" value="1"/>
</dbReference>
<dbReference type="InterPro" id="IPR007275">
    <property type="entry name" value="YTH_domain"/>
</dbReference>
<sequence length="147" mass="15960">MKSIGSYNLELARKTNLWATQPQNEIVLNDAYKSGANVYLILGENKSGKFYGCARMTGPITTAAQDINNTSTSNIVNKTPWMHPAPETAPSAAAAARPPQWASELAFTKISGLRNPWNRGKPVKQARDGVEVHPRTGHTLLAAFNAQ</sequence>
<dbReference type="PROSITE" id="PS50882">
    <property type="entry name" value="YTH"/>
    <property type="match status" value="1"/>
</dbReference>
<dbReference type="InterPro" id="IPR045168">
    <property type="entry name" value="YTH_prot"/>
</dbReference>
<dbReference type="GO" id="GO:0005654">
    <property type="term" value="C:nucleoplasm"/>
    <property type="evidence" value="ECO:0007669"/>
    <property type="project" value="TreeGrafter"/>
</dbReference>
<keyword evidence="3" id="KW-1185">Reference proteome</keyword>
<proteinExistence type="predicted"/>
<evidence type="ECO:0000313" key="2">
    <source>
        <dbReference type="EMBL" id="KAJ3182632.1"/>
    </source>
</evidence>
<feature type="domain" description="YTH" evidence="1">
    <location>
        <begin position="1"/>
        <end position="144"/>
    </location>
</feature>
<dbReference type="Proteomes" id="UP001212152">
    <property type="component" value="Unassembled WGS sequence"/>
</dbReference>
<dbReference type="GO" id="GO:0003729">
    <property type="term" value="F:mRNA binding"/>
    <property type="evidence" value="ECO:0007669"/>
    <property type="project" value="TreeGrafter"/>
</dbReference>
<reference evidence="2" key="1">
    <citation type="submission" date="2020-05" db="EMBL/GenBank/DDBJ databases">
        <title>Phylogenomic resolution of chytrid fungi.</title>
        <authorList>
            <person name="Stajich J.E."/>
            <person name="Amses K."/>
            <person name="Simmons R."/>
            <person name="Seto K."/>
            <person name="Myers J."/>
            <person name="Bonds A."/>
            <person name="Quandt C.A."/>
            <person name="Barry K."/>
            <person name="Liu P."/>
            <person name="Grigoriev I."/>
            <person name="Longcore J.E."/>
            <person name="James T.Y."/>
        </authorList>
    </citation>
    <scope>NUCLEOTIDE SEQUENCE</scope>
    <source>
        <strain evidence="2">JEL0379</strain>
    </source>
</reference>
<evidence type="ECO:0000259" key="1">
    <source>
        <dbReference type="PROSITE" id="PS50882"/>
    </source>
</evidence>
<dbReference type="GO" id="GO:0000398">
    <property type="term" value="P:mRNA splicing, via spliceosome"/>
    <property type="evidence" value="ECO:0007669"/>
    <property type="project" value="TreeGrafter"/>
</dbReference>
<comment type="caution">
    <text evidence="2">The sequence shown here is derived from an EMBL/GenBank/DDBJ whole genome shotgun (WGS) entry which is preliminary data.</text>
</comment>
<evidence type="ECO:0000313" key="3">
    <source>
        <dbReference type="Proteomes" id="UP001212152"/>
    </source>
</evidence>
<organism evidence="2 3">
    <name type="scientific">Geranomyces variabilis</name>
    <dbReference type="NCBI Taxonomy" id="109894"/>
    <lineage>
        <taxon>Eukaryota</taxon>
        <taxon>Fungi</taxon>
        <taxon>Fungi incertae sedis</taxon>
        <taxon>Chytridiomycota</taxon>
        <taxon>Chytridiomycota incertae sedis</taxon>
        <taxon>Chytridiomycetes</taxon>
        <taxon>Spizellomycetales</taxon>
        <taxon>Powellomycetaceae</taxon>
        <taxon>Geranomyces</taxon>
    </lineage>
</organism>
<dbReference type="EMBL" id="JADGJQ010000008">
    <property type="protein sequence ID" value="KAJ3182632.1"/>
    <property type="molecule type" value="Genomic_DNA"/>
</dbReference>
<protein>
    <recommendedName>
        <fullName evidence="1">YTH domain-containing protein</fullName>
    </recommendedName>
</protein>
<dbReference type="PANTHER" id="PTHR12357:SF3">
    <property type="entry name" value="YTH DOMAIN-CONTAINING PROTEIN 1"/>
    <property type="match status" value="1"/>
</dbReference>
<dbReference type="PANTHER" id="PTHR12357">
    <property type="entry name" value="YTH YT521-B HOMOLOGY DOMAIN-CONTAINING"/>
    <property type="match status" value="1"/>
</dbReference>
<gene>
    <name evidence="2" type="ORF">HDU87_007971</name>
</gene>